<dbReference type="InterPro" id="IPR036390">
    <property type="entry name" value="WH_DNA-bd_sf"/>
</dbReference>
<evidence type="ECO:0000256" key="5">
    <source>
        <dbReference type="ARBA" id="ARBA00023163"/>
    </source>
</evidence>
<keyword evidence="8" id="KW-1185">Reference proteome</keyword>
<keyword evidence="2" id="KW-0805">Transcription regulation</keyword>
<evidence type="ECO:0000256" key="3">
    <source>
        <dbReference type="ARBA" id="ARBA00023125"/>
    </source>
</evidence>
<dbReference type="PANTHER" id="PTHR30293:SF2">
    <property type="entry name" value="TRANSCRIPTIONAL ACTIVATOR PROTEIN NHAR"/>
    <property type="match status" value="1"/>
</dbReference>
<evidence type="ECO:0000313" key="7">
    <source>
        <dbReference type="EMBL" id="MET1489924.1"/>
    </source>
</evidence>
<comment type="caution">
    <text evidence="7">The sequence shown here is derived from an EMBL/GenBank/DDBJ whole genome shotgun (WGS) entry which is preliminary data.</text>
</comment>
<dbReference type="Gene3D" id="3.40.190.290">
    <property type="match status" value="1"/>
</dbReference>
<dbReference type="PROSITE" id="PS50931">
    <property type="entry name" value="HTH_LYSR"/>
    <property type="match status" value="1"/>
</dbReference>
<evidence type="ECO:0000256" key="2">
    <source>
        <dbReference type="ARBA" id="ARBA00023015"/>
    </source>
</evidence>
<gene>
    <name evidence="7" type="primary">nhaR</name>
    <name evidence="7" type="ORF">ABVT11_08800</name>
</gene>
<dbReference type="InterPro" id="IPR005119">
    <property type="entry name" value="LysR_subst-bd"/>
</dbReference>
<dbReference type="PANTHER" id="PTHR30293">
    <property type="entry name" value="TRANSCRIPTIONAL REGULATORY PROTEIN NAC-RELATED"/>
    <property type="match status" value="1"/>
</dbReference>
<dbReference type="Gene3D" id="1.10.10.10">
    <property type="entry name" value="Winged helix-like DNA-binding domain superfamily/Winged helix DNA-binding domain"/>
    <property type="match status" value="1"/>
</dbReference>
<comment type="similarity">
    <text evidence="1">Belongs to the LysR transcriptional regulatory family.</text>
</comment>
<keyword evidence="4" id="KW-0010">Activator</keyword>
<dbReference type="Pfam" id="PF00126">
    <property type="entry name" value="HTH_1"/>
    <property type="match status" value="1"/>
</dbReference>
<dbReference type="SUPFAM" id="SSF46785">
    <property type="entry name" value="Winged helix' DNA-binding domain"/>
    <property type="match status" value="1"/>
</dbReference>
<dbReference type="NCBIfam" id="NF008284">
    <property type="entry name" value="PRK11062.1"/>
    <property type="match status" value="1"/>
</dbReference>
<feature type="domain" description="HTH lysR-type" evidence="6">
    <location>
        <begin position="1"/>
        <end position="58"/>
    </location>
</feature>
<evidence type="ECO:0000313" key="8">
    <source>
        <dbReference type="Proteomes" id="UP001548590"/>
    </source>
</evidence>
<dbReference type="InterPro" id="IPR000847">
    <property type="entry name" value="LysR_HTH_N"/>
</dbReference>
<evidence type="ECO:0000256" key="1">
    <source>
        <dbReference type="ARBA" id="ARBA00009437"/>
    </source>
</evidence>
<sequence length="311" mass="34416">MNFKHLFYFWKVASCGGVTRAAEALHTTPQTLSGQIKLLEDRMGKALFRKEGRNLVLTEAGELAMSYAEEIFSLGTELEDMLRSDETAGLPMRFRVGMADALPKSIAQFLLEPALRLDMPVSLSCHEWRIDRLLAELAAHRLDLVIADSPIPPGFSVKAWSHRLGASPMAFFATPALAARCQDQSFPACLNGKPLLLLGEDSAVRGQFEQWARARHIRARIVAEFDDTGLMKAFGRAGWGIFMAPATISDEICRNYGVEQIGSTPDIEQAYYAITVQRKITHPCTEAIIQRARTDLFGEAAGDIQSTLQMP</sequence>
<dbReference type="InterPro" id="IPR036388">
    <property type="entry name" value="WH-like_DNA-bd_sf"/>
</dbReference>
<name>A0ABV2CPU0_9RHOO</name>
<dbReference type="RefSeq" id="WP_345923251.1">
    <property type="nucleotide sequence ID" value="NZ_JBDIVF010000001.1"/>
</dbReference>
<reference evidence="7 8" key="1">
    <citation type="submission" date="2024-07" db="EMBL/GenBank/DDBJ databases">
        <title>Uliginosibacterium paludis KCTC:42655.</title>
        <authorList>
            <person name="Kim M.K."/>
        </authorList>
    </citation>
    <scope>NUCLEOTIDE SEQUENCE [LARGE SCALE GENOMIC DNA]</scope>
    <source>
        <strain evidence="7 8">KCTC 42655</strain>
    </source>
</reference>
<organism evidence="7 8">
    <name type="scientific">Uliginosibacterium paludis</name>
    <dbReference type="NCBI Taxonomy" id="1615952"/>
    <lineage>
        <taxon>Bacteria</taxon>
        <taxon>Pseudomonadati</taxon>
        <taxon>Pseudomonadota</taxon>
        <taxon>Betaproteobacteria</taxon>
        <taxon>Rhodocyclales</taxon>
        <taxon>Zoogloeaceae</taxon>
        <taxon>Uliginosibacterium</taxon>
    </lineage>
</organism>
<dbReference type="Proteomes" id="UP001548590">
    <property type="component" value="Unassembled WGS sequence"/>
</dbReference>
<evidence type="ECO:0000256" key="4">
    <source>
        <dbReference type="ARBA" id="ARBA00023159"/>
    </source>
</evidence>
<keyword evidence="5" id="KW-0804">Transcription</keyword>
<proteinExistence type="inferred from homology"/>
<accession>A0ABV2CPU0</accession>
<evidence type="ECO:0000259" key="6">
    <source>
        <dbReference type="PROSITE" id="PS50931"/>
    </source>
</evidence>
<keyword evidence="3" id="KW-0238">DNA-binding</keyword>
<dbReference type="Pfam" id="PF03466">
    <property type="entry name" value="LysR_substrate"/>
    <property type="match status" value="1"/>
</dbReference>
<dbReference type="SUPFAM" id="SSF53850">
    <property type="entry name" value="Periplasmic binding protein-like II"/>
    <property type="match status" value="1"/>
</dbReference>
<dbReference type="EMBL" id="JBEWLZ010000004">
    <property type="protein sequence ID" value="MET1489924.1"/>
    <property type="molecule type" value="Genomic_DNA"/>
</dbReference>
<protein>
    <submittedName>
        <fullName evidence="7">Transcriptional activator NhaR</fullName>
    </submittedName>
</protein>